<proteinExistence type="predicted"/>
<reference evidence="7" key="1">
    <citation type="submission" date="2020-10" db="EMBL/GenBank/DDBJ databases">
        <authorList>
            <person name="Gilroy R."/>
        </authorList>
    </citation>
    <scope>NUCLEOTIDE SEQUENCE</scope>
    <source>
        <strain evidence="7">D3-1215</strain>
    </source>
</reference>
<evidence type="ECO:0000313" key="7">
    <source>
        <dbReference type="EMBL" id="MBO8447632.1"/>
    </source>
</evidence>
<dbReference type="InterPro" id="IPR013766">
    <property type="entry name" value="Thioredoxin_domain"/>
</dbReference>
<protein>
    <submittedName>
        <fullName evidence="7">Thioredoxin</fullName>
    </submittedName>
</protein>
<dbReference type="Gene3D" id="3.40.30.10">
    <property type="entry name" value="Glutaredoxin"/>
    <property type="match status" value="1"/>
</dbReference>
<dbReference type="InterPro" id="IPR017937">
    <property type="entry name" value="Thioredoxin_CS"/>
</dbReference>
<dbReference type="PROSITE" id="PS00194">
    <property type="entry name" value="THIOREDOXIN_1"/>
    <property type="match status" value="1"/>
</dbReference>
<feature type="chain" id="PRO_5039306541" evidence="5">
    <location>
        <begin position="20"/>
        <end position="148"/>
    </location>
</feature>
<name>A0A9D9HF93_9BACT</name>
<organism evidence="7 8">
    <name type="scientific">Candidatus Enterocola intestinipullorum</name>
    <dbReference type="NCBI Taxonomy" id="2840783"/>
    <lineage>
        <taxon>Bacteria</taxon>
        <taxon>Pseudomonadati</taxon>
        <taxon>Bacteroidota</taxon>
        <taxon>Bacteroidia</taxon>
        <taxon>Bacteroidales</taxon>
        <taxon>Candidatus Enterocola</taxon>
    </lineage>
</organism>
<dbReference type="PRINTS" id="PR00421">
    <property type="entry name" value="THIOREDOXIN"/>
</dbReference>
<sequence length="148" mass="17191">MKSPVLLFLAVILPGLVAAQEFLTKEEFKEKVWDFELKGNEMQMKSDLPVVLDFYATWCGPCKLLEPELSRLQQEYEGKLNVYKIDVDAERELASFFGISAMPTMFFIRTDGSYTYILGYRTFDELKQMVDTFLFSTQRSLVSFMSEE</sequence>
<evidence type="ECO:0000256" key="3">
    <source>
        <dbReference type="ARBA" id="ARBA00023157"/>
    </source>
</evidence>
<feature type="domain" description="Thioredoxin" evidence="6">
    <location>
        <begin position="12"/>
        <end position="135"/>
    </location>
</feature>
<gene>
    <name evidence="7" type="ORF">IAC32_07825</name>
</gene>
<keyword evidence="1" id="KW-0813">Transport</keyword>
<dbReference type="GO" id="GO:0015035">
    <property type="term" value="F:protein-disulfide reductase activity"/>
    <property type="evidence" value="ECO:0007669"/>
    <property type="project" value="TreeGrafter"/>
</dbReference>
<comment type="caution">
    <text evidence="7">The sequence shown here is derived from an EMBL/GenBank/DDBJ whole genome shotgun (WGS) entry which is preliminary data.</text>
</comment>
<dbReference type="Proteomes" id="UP000823637">
    <property type="component" value="Unassembled WGS sequence"/>
</dbReference>
<dbReference type="SUPFAM" id="SSF52833">
    <property type="entry name" value="Thioredoxin-like"/>
    <property type="match status" value="1"/>
</dbReference>
<dbReference type="CDD" id="cd02947">
    <property type="entry name" value="TRX_family"/>
    <property type="match status" value="1"/>
</dbReference>
<dbReference type="EMBL" id="JADIMR010000118">
    <property type="protein sequence ID" value="MBO8447632.1"/>
    <property type="molecule type" value="Genomic_DNA"/>
</dbReference>
<feature type="signal peptide" evidence="5">
    <location>
        <begin position="1"/>
        <end position="19"/>
    </location>
</feature>
<keyword evidence="2" id="KW-0249">Electron transport</keyword>
<accession>A0A9D9HF93</accession>
<dbReference type="GO" id="GO:0005737">
    <property type="term" value="C:cytoplasm"/>
    <property type="evidence" value="ECO:0007669"/>
    <property type="project" value="TreeGrafter"/>
</dbReference>
<evidence type="ECO:0000256" key="1">
    <source>
        <dbReference type="ARBA" id="ARBA00022448"/>
    </source>
</evidence>
<reference evidence="7" key="2">
    <citation type="journal article" date="2021" name="PeerJ">
        <title>Extensive microbial diversity within the chicken gut microbiome revealed by metagenomics and culture.</title>
        <authorList>
            <person name="Gilroy R."/>
            <person name="Ravi A."/>
            <person name="Getino M."/>
            <person name="Pursley I."/>
            <person name="Horton D.L."/>
            <person name="Alikhan N.F."/>
            <person name="Baker D."/>
            <person name="Gharbi K."/>
            <person name="Hall N."/>
            <person name="Watson M."/>
            <person name="Adriaenssens E.M."/>
            <person name="Foster-Nyarko E."/>
            <person name="Jarju S."/>
            <person name="Secka A."/>
            <person name="Antonio M."/>
            <person name="Oren A."/>
            <person name="Chaudhuri R.R."/>
            <person name="La Ragione R."/>
            <person name="Hildebrand F."/>
            <person name="Pallen M.J."/>
        </authorList>
    </citation>
    <scope>NUCLEOTIDE SEQUENCE</scope>
    <source>
        <strain evidence="7">D3-1215</strain>
    </source>
</reference>
<keyword evidence="4" id="KW-0676">Redox-active center</keyword>
<evidence type="ECO:0000313" key="8">
    <source>
        <dbReference type="Proteomes" id="UP000823637"/>
    </source>
</evidence>
<dbReference type="Pfam" id="PF00085">
    <property type="entry name" value="Thioredoxin"/>
    <property type="match status" value="1"/>
</dbReference>
<keyword evidence="5" id="KW-0732">Signal</keyword>
<dbReference type="InterPro" id="IPR036249">
    <property type="entry name" value="Thioredoxin-like_sf"/>
</dbReference>
<evidence type="ECO:0000256" key="5">
    <source>
        <dbReference type="SAM" id="SignalP"/>
    </source>
</evidence>
<evidence type="ECO:0000259" key="6">
    <source>
        <dbReference type="PROSITE" id="PS51352"/>
    </source>
</evidence>
<evidence type="ECO:0000256" key="4">
    <source>
        <dbReference type="ARBA" id="ARBA00023284"/>
    </source>
</evidence>
<dbReference type="AlphaFoldDB" id="A0A9D9HF93"/>
<dbReference type="PANTHER" id="PTHR45663">
    <property type="entry name" value="GEO12009P1"/>
    <property type="match status" value="1"/>
</dbReference>
<dbReference type="PROSITE" id="PS51352">
    <property type="entry name" value="THIOREDOXIN_2"/>
    <property type="match status" value="1"/>
</dbReference>
<keyword evidence="3" id="KW-1015">Disulfide bond</keyword>
<evidence type="ECO:0000256" key="2">
    <source>
        <dbReference type="ARBA" id="ARBA00022982"/>
    </source>
</evidence>
<dbReference type="PANTHER" id="PTHR45663:SF11">
    <property type="entry name" value="GEO12009P1"/>
    <property type="match status" value="1"/>
</dbReference>